<reference evidence="1 2" key="1">
    <citation type="journal article" date="2022" name="Genome Biol. Evol.">
        <title>The Spruce Budworm Genome: Reconstructing the Evolutionary History of Antifreeze Proteins.</title>
        <authorList>
            <person name="Beliveau C."/>
            <person name="Gagne P."/>
            <person name="Picq S."/>
            <person name="Vernygora O."/>
            <person name="Keeling C.I."/>
            <person name="Pinkney K."/>
            <person name="Doucet D."/>
            <person name="Wen F."/>
            <person name="Johnston J.S."/>
            <person name="Maaroufi H."/>
            <person name="Boyle B."/>
            <person name="Laroche J."/>
            <person name="Dewar K."/>
            <person name="Juretic N."/>
            <person name="Blackburn G."/>
            <person name="Nisole A."/>
            <person name="Brunet B."/>
            <person name="Brandao M."/>
            <person name="Lumley L."/>
            <person name="Duan J."/>
            <person name="Quan G."/>
            <person name="Lucarotti C.J."/>
            <person name="Roe A.D."/>
            <person name="Sperling F.A.H."/>
            <person name="Levesque R.C."/>
            <person name="Cusson M."/>
        </authorList>
    </citation>
    <scope>NUCLEOTIDE SEQUENCE [LARGE SCALE GENOMIC DNA]</scope>
    <source>
        <strain evidence="1">Glfc:IPQL:Cfum</strain>
    </source>
</reference>
<keyword evidence="2" id="KW-1185">Reference proteome</keyword>
<protein>
    <submittedName>
        <fullName evidence="1">Uncharacterized protein</fullName>
    </submittedName>
</protein>
<name>A0ACC0JP19_CHOFU</name>
<sequence>MLIWVGSQAPAEFVRDVFGTPSPQQIDTRVCSLPQLDNPTNAAVRKVLDDAVRERRRAMRLEIVHQYDKREALFRRQLIEDAGLDGAAGYLQLLMETHKRVQGML</sequence>
<evidence type="ECO:0000313" key="2">
    <source>
        <dbReference type="Proteomes" id="UP001064048"/>
    </source>
</evidence>
<organism evidence="1 2">
    <name type="scientific">Choristoneura fumiferana</name>
    <name type="common">Spruce budworm moth</name>
    <name type="synonym">Archips fumiferana</name>
    <dbReference type="NCBI Taxonomy" id="7141"/>
    <lineage>
        <taxon>Eukaryota</taxon>
        <taxon>Metazoa</taxon>
        <taxon>Ecdysozoa</taxon>
        <taxon>Arthropoda</taxon>
        <taxon>Hexapoda</taxon>
        <taxon>Insecta</taxon>
        <taxon>Pterygota</taxon>
        <taxon>Neoptera</taxon>
        <taxon>Endopterygota</taxon>
        <taxon>Lepidoptera</taxon>
        <taxon>Glossata</taxon>
        <taxon>Ditrysia</taxon>
        <taxon>Tortricoidea</taxon>
        <taxon>Tortricidae</taxon>
        <taxon>Tortricinae</taxon>
        <taxon>Choristoneura</taxon>
    </lineage>
</organism>
<accession>A0ACC0JP19</accession>
<dbReference type="Proteomes" id="UP001064048">
    <property type="component" value="Chromosome 19"/>
</dbReference>
<evidence type="ECO:0000313" key="1">
    <source>
        <dbReference type="EMBL" id="KAI8425848.1"/>
    </source>
</evidence>
<dbReference type="EMBL" id="CM046119">
    <property type="protein sequence ID" value="KAI8425848.1"/>
    <property type="molecule type" value="Genomic_DNA"/>
</dbReference>
<gene>
    <name evidence="1" type="ORF">MSG28_011613</name>
</gene>
<proteinExistence type="predicted"/>
<comment type="caution">
    <text evidence="1">The sequence shown here is derived from an EMBL/GenBank/DDBJ whole genome shotgun (WGS) entry which is preliminary data.</text>
</comment>